<dbReference type="Proteomes" id="UP001168098">
    <property type="component" value="Unassembled WGS sequence"/>
</dbReference>
<proteinExistence type="predicted"/>
<protein>
    <submittedName>
        <fullName evidence="2">Uncharacterized protein</fullName>
    </submittedName>
</protein>
<accession>A0AA38Z577</accession>
<feature type="signal peptide" evidence="1">
    <location>
        <begin position="1"/>
        <end position="21"/>
    </location>
</feature>
<dbReference type="AlphaFoldDB" id="A0AA38Z577"/>
<dbReference type="EMBL" id="JARBHA010000014">
    <property type="protein sequence ID" value="KAJ9682611.1"/>
    <property type="molecule type" value="Genomic_DNA"/>
</dbReference>
<evidence type="ECO:0000313" key="2">
    <source>
        <dbReference type="EMBL" id="KAJ9682611.1"/>
    </source>
</evidence>
<name>A0AA38Z577_VITRO</name>
<comment type="caution">
    <text evidence="2">The sequence shown here is derived from an EMBL/GenBank/DDBJ whole genome shotgun (WGS) entry which is preliminary data.</text>
</comment>
<gene>
    <name evidence="2" type="ORF">PVL29_018516</name>
</gene>
<sequence>MDLHKLLWINLVLFLLLVVMGTKLEHAISHLANGTVSSTNEIKTSPEDNDIDGILETTRSEFSLVNRKILEHAPCTIGILVDYNLGGTAKLATQLFVSYTHAQESCTHGHPSTPTKPTSLTTYRLPHPPPFIPHSFIFYYPMRMQFTCMTP</sequence>
<keyword evidence="1" id="KW-0732">Signal</keyword>
<evidence type="ECO:0000256" key="1">
    <source>
        <dbReference type="SAM" id="SignalP"/>
    </source>
</evidence>
<organism evidence="2 3">
    <name type="scientific">Vitis rotundifolia</name>
    <name type="common">Muscadine grape</name>
    <dbReference type="NCBI Taxonomy" id="103349"/>
    <lineage>
        <taxon>Eukaryota</taxon>
        <taxon>Viridiplantae</taxon>
        <taxon>Streptophyta</taxon>
        <taxon>Embryophyta</taxon>
        <taxon>Tracheophyta</taxon>
        <taxon>Spermatophyta</taxon>
        <taxon>Magnoliopsida</taxon>
        <taxon>eudicotyledons</taxon>
        <taxon>Gunneridae</taxon>
        <taxon>Pentapetalae</taxon>
        <taxon>rosids</taxon>
        <taxon>Vitales</taxon>
        <taxon>Vitaceae</taxon>
        <taxon>Viteae</taxon>
        <taxon>Vitis</taxon>
    </lineage>
</organism>
<feature type="chain" id="PRO_5041432258" evidence="1">
    <location>
        <begin position="22"/>
        <end position="151"/>
    </location>
</feature>
<evidence type="ECO:0000313" key="3">
    <source>
        <dbReference type="Proteomes" id="UP001168098"/>
    </source>
</evidence>
<keyword evidence="3" id="KW-1185">Reference proteome</keyword>
<reference evidence="2 3" key="1">
    <citation type="journal article" date="2023" name="BMC Biotechnol.">
        <title>Vitis rotundifolia cv Carlos genome sequencing.</title>
        <authorList>
            <person name="Huff M."/>
            <person name="Hulse-Kemp A."/>
            <person name="Scheffler B."/>
            <person name="Youngblood R."/>
            <person name="Simpson S."/>
            <person name="Babiker E."/>
            <person name="Staton M."/>
        </authorList>
    </citation>
    <scope>NUCLEOTIDE SEQUENCE [LARGE SCALE GENOMIC DNA]</scope>
    <source>
        <tissue evidence="2">Leaf</tissue>
    </source>
</reference>